<accession>F8L9R3</accession>
<evidence type="ECO:0000256" key="12">
    <source>
        <dbReference type="HAMAP-Rule" id="MF_00038"/>
    </source>
</evidence>
<comment type="cofactor">
    <cofactor evidence="12 14">
        <name>Mg(2+)</name>
        <dbReference type="ChEBI" id="CHEBI:18420"/>
    </cofactor>
</comment>
<evidence type="ECO:0000313" key="15">
    <source>
        <dbReference type="EMBL" id="CCB89606.1"/>
    </source>
</evidence>
<keyword evidence="3 12" id="KW-0132">Cell division</keyword>
<keyword evidence="12" id="KW-1003">Cell membrane</keyword>
<keyword evidence="6 12" id="KW-0133">Cell shape</keyword>
<evidence type="ECO:0000256" key="13">
    <source>
        <dbReference type="NCBIfam" id="TIGR00445"/>
    </source>
</evidence>
<evidence type="ECO:0000256" key="6">
    <source>
        <dbReference type="ARBA" id="ARBA00022960"/>
    </source>
</evidence>
<keyword evidence="11 12" id="KW-0961">Cell wall biogenesis/degradation</keyword>
<comment type="similarity">
    <text evidence="2 12">Belongs to the glycosyltransferase 4 family. MraY subfamily.</text>
</comment>
<keyword evidence="7 12" id="KW-0573">Peptidoglycan synthesis</keyword>
<dbReference type="GO" id="GO:0009252">
    <property type="term" value="P:peptidoglycan biosynthetic process"/>
    <property type="evidence" value="ECO:0007669"/>
    <property type="project" value="UniProtKB-UniRule"/>
</dbReference>
<feature type="transmembrane region" description="Helical" evidence="12">
    <location>
        <begin position="327"/>
        <end position="349"/>
    </location>
</feature>
<dbReference type="PROSITE" id="PS01348">
    <property type="entry name" value="MRAY_2"/>
    <property type="match status" value="1"/>
</dbReference>
<dbReference type="GO" id="GO:0008360">
    <property type="term" value="P:regulation of cell shape"/>
    <property type="evidence" value="ECO:0007669"/>
    <property type="project" value="UniProtKB-KW"/>
</dbReference>
<evidence type="ECO:0000256" key="7">
    <source>
        <dbReference type="ARBA" id="ARBA00022984"/>
    </source>
</evidence>
<evidence type="ECO:0000256" key="4">
    <source>
        <dbReference type="ARBA" id="ARBA00022679"/>
    </source>
</evidence>
<feature type="transmembrane region" description="Helical" evidence="12">
    <location>
        <begin position="80"/>
        <end position="97"/>
    </location>
</feature>
<dbReference type="InterPro" id="IPR018480">
    <property type="entry name" value="PNAcMuramoyl-5peptid_Trfase_CS"/>
</dbReference>
<dbReference type="HOGENOM" id="CLU_023982_0_0_0"/>
<dbReference type="PANTHER" id="PTHR22926">
    <property type="entry name" value="PHOSPHO-N-ACETYLMURAMOYL-PENTAPEPTIDE-TRANSFERASE"/>
    <property type="match status" value="1"/>
</dbReference>
<dbReference type="GO" id="GO:0071555">
    <property type="term" value="P:cell wall organization"/>
    <property type="evidence" value="ECO:0007669"/>
    <property type="project" value="UniProtKB-KW"/>
</dbReference>
<protein>
    <recommendedName>
        <fullName evidence="12 13">Phospho-N-acetylmuramoyl-pentapeptide-transferase</fullName>
        <ecNumber evidence="12 13">2.7.8.13</ecNumber>
    </recommendedName>
    <alternativeName>
        <fullName evidence="12">UDP-MurNAc-pentapeptide phosphotransferase</fullName>
    </alternativeName>
</protein>
<evidence type="ECO:0000256" key="8">
    <source>
        <dbReference type="ARBA" id="ARBA00022989"/>
    </source>
</evidence>
<dbReference type="PANTHER" id="PTHR22926:SF5">
    <property type="entry name" value="PHOSPHO-N-ACETYLMURAMOYL-PENTAPEPTIDE-TRANSFERASE HOMOLOG"/>
    <property type="match status" value="1"/>
</dbReference>
<dbReference type="GO" id="GO:0051992">
    <property type="term" value="F:UDP-N-acetylmuramoyl-L-alanyl-D-glutamyl-meso-2,6-diaminopimelyl-D-alanyl-D-alanine:undecaprenyl-phosphate transferase activity"/>
    <property type="evidence" value="ECO:0007669"/>
    <property type="project" value="RHEA"/>
</dbReference>
<dbReference type="Pfam" id="PF00953">
    <property type="entry name" value="Glycos_transf_4"/>
    <property type="match status" value="1"/>
</dbReference>
<dbReference type="NCBIfam" id="TIGR00445">
    <property type="entry name" value="mraY"/>
    <property type="match status" value="1"/>
</dbReference>
<keyword evidence="12" id="KW-0997">Cell inner membrane</keyword>
<keyword evidence="9 12" id="KW-0472">Membrane</keyword>
<sequence>MMLMFLQFLVAHFQVKIPAVFWYSSTRMILAAITTLLMTIFLGPWVIRKLYALKTGQSIRVEACPQLAELHQKKKETPTMGGLLILLSMMIALFLWMDLRSSFTLIFLIATVWLGLLGGIDDYLKMKYKNSKGLRARKKFGFQILFSGLLALFLIWTPMSESLHHGSWFSPPISKEQVTEKQETLTSQETYGRYFLPFKKAPFFTLAGGGLILAFFITMFVVTGASNAVNLSDGLDGLASGLILLVGAVLALFAFLSNNIEMARYLNIPYLEGSGEIAVYLCALCGACLGFLWYNGYPAEVFMGDIGSLSLGGILGTAAVLLRREFLLALVGGVFVLEALSVILQVLSYRYRNKKRIFRCAPLHHHFEFKGWPEAKVVVRFWIVGLILALFGLASIKFQ</sequence>
<dbReference type="InterPro" id="IPR000715">
    <property type="entry name" value="Glycosyl_transferase_4"/>
</dbReference>
<dbReference type="GO" id="GO:0005886">
    <property type="term" value="C:plasma membrane"/>
    <property type="evidence" value="ECO:0007669"/>
    <property type="project" value="UniProtKB-SubCell"/>
</dbReference>
<comment type="function">
    <text evidence="12">Catalyzes the initial step of the lipid cycle reactions in the biosynthesis of the cell wall peptidoglycan: transfers peptidoglycan precursor phospho-MurNAc-pentapeptide from UDP-MurNAc-pentapeptide onto the lipid carrier undecaprenyl phosphate, yielding undecaprenyl-pyrophosphoryl-MurNAc-pentapeptide, known as lipid I.</text>
</comment>
<evidence type="ECO:0000256" key="1">
    <source>
        <dbReference type="ARBA" id="ARBA00004141"/>
    </source>
</evidence>
<dbReference type="Pfam" id="PF10555">
    <property type="entry name" value="MraY_sig1"/>
    <property type="match status" value="1"/>
</dbReference>
<proteinExistence type="inferred from homology"/>
<dbReference type="HAMAP" id="MF_00038">
    <property type="entry name" value="MraY"/>
    <property type="match status" value="1"/>
</dbReference>
<evidence type="ECO:0000256" key="2">
    <source>
        <dbReference type="ARBA" id="ARBA00005583"/>
    </source>
</evidence>
<evidence type="ECO:0000256" key="14">
    <source>
        <dbReference type="PIRSR" id="PIRSR600715-1"/>
    </source>
</evidence>
<keyword evidence="16" id="KW-1185">Reference proteome</keyword>
<evidence type="ECO:0000256" key="3">
    <source>
        <dbReference type="ARBA" id="ARBA00022618"/>
    </source>
</evidence>
<feature type="transmembrane region" description="Helical" evidence="12">
    <location>
        <begin position="203"/>
        <end position="225"/>
    </location>
</feature>
<feature type="transmembrane region" description="Helical" evidence="12">
    <location>
        <begin position="301"/>
        <end position="321"/>
    </location>
</feature>
<dbReference type="PROSITE" id="PS01347">
    <property type="entry name" value="MRAY_1"/>
    <property type="match status" value="1"/>
</dbReference>
<gene>
    <name evidence="12 15" type="primary">mraY</name>
    <name evidence="15" type="ordered locus">SNE_A17290</name>
</gene>
<dbReference type="UniPathway" id="UPA00219"/>
<name>F8L9R3_SIMNZ</name>
<keyword evidence="4 12" id="KW-0808">Transferase</keyword>
<feature type="transmembrane region" description="Helical" evidence="12">
    <location>
        <begin position="377"/>
        <end position="396"/>
    </location>
</feature>
<dbReference type="GO" id="GO:0046872">
    <property type="term" value="F:metal ion binding"/>
    <property type="evidence" value="ECO:0007669"/>
    <property type="project" value="UniProtKB-KW"/>
</dbReference>
<dbReference type="STRING" id="331113.SNE_A17290"/>
<keyword evidence="12 14" id="KW-0460">Magnesium</keyword>
<evidence type="ECO:0000256" key="11">
    <source>
        <dbReference type="ARBA" id="ARBA00023316"/>
    </source>
</evidence>
<keyword evidence="12 14" id="KW-0479">Metal-binding</keyword>
<dbReference type="GO" id="GO:0051301">
    <property type="term" value="P:cell division"/>
    <property type="evidence" value="ECO:0007669"/>
    <property type="project" value="UniProtKB-KW"/>
</dbReference>
<feature type="transmembrane region" description="Helical" evidence="12">
    <location>
        <begin position="103"/>
        <end position="120"/>
    </location>
</feature>
<comment type="catalytic activity">
    <reaction evidence="12">
        <text>UDP-N-acetyl-alpha-D-muramoyl-L-alanyl-gamma-D-glutamyl-meso-2,6-diaminopimeloyl-D-alanyl-D-alanine + di-trans,octa-cis-undecaprenyl phosphate = di-trans,octa-cis-undecaprenyl diphospho-N-acetyl-alpha-D-muramoyl-L-alanyl-D-glutamyl-meso-2,6-diaminopimeloyl-D-alanyl-D-alanine + UMP</text>
        <dbReference type="Rhea" id="RHEA:28386"/>
        <dbReference type="ChEBI" id="CHEBI:57865"/>
        <dbReference type="ChEBI" id="CHEBI:60392"/>
        <dbReference type="ChEBI" id="CHEBI:61386"/>
        <dbReference type="ChEBI" id="CHEBI:61387"/>
        <dbReference type="EC" id="2.7.8.13"/>
    </reaction>
</comment>
<feature type="transmembrane region" description="Helical" evidence="12">
    <location>
        <begin position="140"/>
        <end position="159"/>
    </location>
</feature>
<dbReference type="OrthoDB" id="9805475at2"/>
<feature type="transmembrane region" description="Helical" evidence="12">
    <location>
        <begin position="237"/>
        <end position="257"/>
    </location>
</feature>
<organism evidence="15 16">
    <name type="scientific">Simkania negevensis (strain ATCC VR-1471 / DSM 27360 / Z)</name>
    <dbReference type="NCBI Taxonomy" id="331113"/>
    <lineage>
        <taxon>Bacteria</taxon>
        <taxon>Pseudomonadati</taxon>
        <taxon>Chlamydiota</taxon>
        <taxon>Chlamydiia</taxon>
        <taxon>Parachlamydiales</taxon>
        <taxon>Simkaniaceae</taxon>
        <taxon>Simkania</taxon>
    </lineage>
</organism>
<keyword evidence="5 12" id="KW-0812">Transmembrane</keyword>
<keyword evidence="8 12" id="KW-1133">Transmembrane helix</keyword>
<evidence type="ECO:0000256" key="10">
    <source>
        <dbReference type="ARBA" id="ARBA00023306"/>
    </source>
</evidence>
<comment type="subcellular location">
    <subcellularLocation>
        <location evidence="12">Cell inner membrane</location>
        <topology evidence="12">Multi-pass membrane protein</topology>
    </subcellularLocation>
    <subcellularLocation>
        <location evidence="1">Membrane</location>
        <topology evidence="1">Multi-pass membrane protein</topology>
    </subcellularLocation>
</comment>
<evidence type="ECO:0000313" key="16">
    <source>
        <dbReference type="Proteomes" id="UP000000496"/>
    </source>
</evidence>
<evidence type="ECO:0000256" key="9">
    <source>
        <dbReference type="ARBA" id="ARBA00023136"/>
    </source>
</evidence>
<comment type="pathway">
    <text evidence="12">Cell wall biogenesis; peptidoglycan biosynthesis.</text>
</comment>
<dbReference type="AlphaFoldDB" id="F8L9R3"/>
<dbReference type="InterPro" id="IPR003524">
    <property type="entry name" value="PNAcMuramoyl-5peptid_Trfase"/>
</dbReference>
<dbReference type="CDD" id="cd06852">
    <property type="entry name" value="GT_MraY"/>
    <property type="match status" value="1"/>
</dbReference>
<feature type="transmembrane region" description="Helical" evidence="12">
    <location>
        <begin position="277"/>
        <end position="294"/>
    </location>
</feature>
<feature type="transmembrane region" description="Helical" evidence="12">
    <location>
        <begin position="28"/>
        <end position="47"/>
    </location>
</feature>
<evidence type="ECO:0000256" key="5">
    <source>
        <dbReference type="ARBA" id="ARBA00022692"/>
    </source>
</evidence>
<dbReference type="EMBL" id="FR872582">
    <property type="protein sequence ID" value="CCB89606.1"/>
    <property type="molecule type" value="Genomic_DNA"/>
</dbReference>
<dbReference type="EC" id="2.7.8.13" evidence="12 13"/>
<reference evidence="15 16" key="1">
    <citation type="journal article" date="2011" name="Mol. Biol. Evol.">
        <title>Unity in variety--the pan-genome of the Chlamydiae.</title>
        <authorList>
            <person name="Collingro A."/>
            <person name="Tischler P."/>
            <person name="Weinmaier T."/>
            <person name="Penz T."/>
            <person name="Heinz E."/>
            <person name="Brunham R.C."/>
            <person name="Read T.D."/>
            <person name="Bavoil P.M."/>
            <person name="Sachse K."/>
            <person name="Kahane S."/>
            <person name="Friedman M.G."/>
            <person name="Rattei T."/>
            <person name="Myers G.S."/>
            <person name="Horn M."/>
        </authorList>
    </citation>
    <scope>NUCLEOTIDE SEQUENCE [LARGE SCALE GENOMIC DNA]</scope>
    <source>
        <strain evidence="16">ATCC VR-1471 / Z</strain>
    </source>
</reference>
<dbReference type="RefSeq" id="WP_013944072.1">
    <property type="nucleotide sequence ID" value="NC_015713.1"/>
</dbReference>
<feature type="binding site" evidence="14">
    <location>
        <position position="305"/>
    </location>
    <ligand>
        <name>Mg(2+)</name>
        <dbReference type="ChEBI" id="CHEBI:18420"/>
    </ligand>
</feature>
<keyword evidence="10 12" id="KW-0131">Cell cycle</keyword>
<feature type="binding site" evidence="14">
    <location>
        <position position="230"/>
    </location>
    <ligand>
        <name>Mg(2+)</name>
        <dbReference type="ChEBI" id="CHEBI:18420"/>
    </ligand>
</feature>
<dbReference type="eggNOG" id="COG0472">
    <property type="taxonomic scope" value="Bacteria"/>
</dbReference>
<dbReference type="GO" id="GO:0008963">
    <property type="term" value="F:phospho-N-acetylmuramoyl-pentapeptide-transferase activity"/>
    <property type="evidence" value="ECO:0007669"/>
    <property type="project" value="UniProtKB-UniRule"/>
</dbReference>
<dbReference type="KEGG" id="sng:SNE_A17290"/>
<dbReference type="Proteomes" id="UP000000496">
    <property type="component" value="Chromosome gsn.131"/>
</dbReference>